<feature type="region of interest" description="Disordered" evidence="1">
    <location>
        <begin position="1"/>
        <end position="113"/>
    </location>
</feature>
<feature type="compositionally biased region" description="Basic and acidic residues" evidence="1">
    <location>
        <begin position="99"/>
        <end position="110"/>
    </location>
</feature>
<evidence type="ECO:0000313" key="2">
    <source>
        <dbReference type="EMBL" id="CAJ1964693.1"/>
    </source>
</evidence>
<reference evidence="2" key="1">
    <citation type="submission" date="2023-08" db="EMBL/GenBank/DDBJ databases">
        <authorList>
            <person name="Audoor S."/>
            <person name="Bilcke G."/>
        </authorList>
    </citation>
    <scope>NUCLEOTIDE SEQUENCE</scope>
</reference>
<feature type="compositionally biased region" description="Polar residues" evidence="1">
    <location>
        <begin position="14"/>
        <end position="27"/>
    </location>
</feature>
<dbReference type="Proteomes" id="UP001295423">
    <property type="component" value="Unassembled WGS sequence"/>
</dbReference>
<accession>A0AAD2JMF7</accession>
<evidence type="ECO:0000313" key="3">
    <source>
        <dbReference type="Proteomes" id="UP001295423"/>
    </source>
</evidence>
<dbReference type="AlphaFoldDB" id="A0AAD2JMF7"/>
<keyword evidence="3" id="KW-1185">Reference proteome</keyword>
<evidence type="ECO:0000256" key="1">
    <source>
        <dbReference type="SAM" id="MobiDB-lite"/>
    </source>
</evidence>
<dbReference type="EMBL" id="CAKOGP040002197">
    <property type="protein sequence ID" value="CAJ1964693.1"/>
    <property type="molecule type" value="Genomic_DNA"/>
</dbReference>
<organism evidence="2 3">
    <name type="scientific">Cylindrotheca closterium</name>
    <dbReference type="NCBI Taxonomy" id="2856"/>
    <lineage>
        <taxon>Eukaryota</taxon>
        <taxon>Sar</taxon>
        <taxon>Stramenopiles</taxon>
        <taxon>Ochrophyta</taxon>
        <taxon>Bacillariophyta</taxon>
        <taxon>Bacillariophyceae</taxon>
        <taxon>Bacillariophycidae</taxon>
        <taxon>Bacillariales</taxon>
        <taxon>Bacillariaceae</taxon>
        <taxon>Cylindrotheca</taxon>
    </lineage>
</organism>
<sequence length="284" mass="31974">MKDSIIKPPEKDPNSTMTDNPAITTPKRSSKRYPSETAKDGAMKRRSLFPSEVAQGQDVPTVNTQPNPTTPSSIDLTKDNPPDPTTSKSQRKQPPSSKTAKDGTGKDDRSLPTSQNSRFALLLGIFALVRPEFLLLFDPTLIVQRAEPLTWMWLAASKFFANPWTGPAIIPHIVEESKRLKREPTIAKAQSKFKKRLVSMPEHPTGAEAHDSPENLHPSNEPMEFVEIVWHALTTAFPTKQGWNQNELLSYLHTTTILFYDVCAAHQKWSPTMDSNEKNHKRWL</sequence>
<protein>
    <submittedName>
        <fullName evidence="2">Uncharacterized protein</fullName>
    </submittedName>
</protein>
<name>A0AAD2JMF7_9STRA</name>
<feature type="compositionally biased region" description="Low complexity" evidence="1">
    <location>
        <begin position="59"/>
        <end position="71"/>
    </location>
</feature>
<gene>
    <name evidence="2" type="ORF">CYCCA115_LOCUS20753</name>
</gene>
<comment type="caution">
    <text evidence="2">The sequence shown here is derived from an EMBL/GenBank/DDBJ whole genome shotgun (WGS) entry which is preliminary data.</text>
</comment>
<feature type="compositionally biased region" description="Basic and acidic residues" evidence="1">
    <location>
        <begin position="33"/>
        <end position="43"/>
    </location>
</feature>
<feature type="compositionally biased region" description="Basic and acidic residues" evidence="1">
    <location>
        <begin position="1"/>
        <end position="13"/>
    </location>
</feature>
<proteinExistence type="predicted"/>